<keyword evidence="7" id="KW-1185">Reference proteome</keyword>
<evidence type="ECO:0000256" key="4">
    <source>
        <dbReference type="SAM" id="Phobius"/>
    </source>
</evidence>
<reference evidence="6 7" key="1">
    <citation type="submission" date="2023-09" db="EMBL/GenBank/DDBJ databases">
        <authorList>
            <person name="Rey-Velasco X."/>
        </authorList>
    </citation>
    <scope>NUCLEOTIDE SEQUENCE [LARGE SCALE GENOMIC DNA]</scope>
    <source>
        <strain evidence="6 7">W242</strain>
    </source>
</reference>
<dbReference type="EC" id="2.4.-.-" evidence="6"/>
<keyword evidence="2 6" id="KW-0328">Glycosyltransferase</keyword>
<evidence type="ECO:0000256" key="2">
    <source>
        <dbReference type="ARBA" id="ARBA00022676"/>
    </source>
</evidence>
<dbReference type="PANTHER" id="PTHR43630:SF1">
    <property type="entry name" value="POLY-BETA-1,6-N-ACETYL-D-GLUCOSAMINE SYNTHASE"/>
    <property type="match status" value="1"/>
</dbReference>
<dbReference type="SUPFAM" id="SSF53448">
    <property type="entry name" value="Nucleotide-diphospho-sugar transferases"/>
    <property type="match status" value="1"/>
</dbReference>
<dbReference type="Proteomes" id="UP001254488">
    <property type="component" value="Unassembled WGS sequence"/>
</dbReference>
<dbReference type="InterPro" id="IPR001173">
    <property type="entry name" value="Glyco_trans_2-like"/>
</dbReference>
<comment type="similarity">
    <text evidence="1">Belongs to the glycosyltransferase 2 family.</text>
</comment>
<accession>A0ABU2YDK4</accession>
<dbReference type="Gene3D" id="3.90.550.10">
    <property type="entry name" value="Spore Coat Polysaccharide Biosynthesis Protein SpsA, Chain A"/>
    <property type="match status" value="1"/>
</dbReference>
<evidence type="ECO:0000256" key="3">
    <source>
        <dbReference type="ARBA" id="ARBA00022679"/>
    </source>
</evidence>
<feature type="transmembrane region" description="Helical" evidence="4">
    <location>
        <begin position="6"/>
        <end position="25"/>
    </location>
</feature>
<sequence>MILPLLFLYTFIGIALINIGYYILFANYSFSKVSRGSTKANFPISIIVCSKNEEKNLQENIPLWLAQNYHNFELILINDSSSDNTLSVIEKFSNQDSRIKVVDVKNIEAFWANKKYALTLGLKKAINNNLLFTDADCKPASNSWLEEMASHFNQEKQLVLGYGPYINNKGFLNALIRFETLITAIQYFSYAKANNPYMGVGRNLAYTSELYYKNNGFMSHIKITSGDDDLFVNEVATKTNVAICDTPESFTYSVPKKTWKAWILQKRRHITTVSHYKTKHKIALGAYYISTLLFWIGVAMSFFILNWIVALTIVATRVLFQYISVGKGAKKLQESNLILWIPFLELFLICFQMFIFISNSISKPSPWK</sequence>
<keyword evidence="3 6" id="KW-0808">Transferase</keyword>
<organism evidence="6 7">
    <name type="scientific">Patiriisocius hiemis</name>
    <dbReference type="NCBI Taxonomy" id="3075604"/>
    <lineage>
        <taxon>Bacteria</taxon>
        <taxon>Pseudomonadati</taxon>
        <taxon>Bacteroidota</taxon>
        <taxon>Flavobacteriia</taxon>
        <taxon>Flavobacteriales</taxon>
        <taxon>Flavobacteriaceae</taxon>
        <taxon>Patiriisocius</taxon>
    </lineage>
</organism>
<dbReference type="RefSeq" id="WP_311333071.1">
    <property type="nucleotide sequence ID" value="NZ_JAVRHZ010000004.1"/>
</dbReference>
<evidence type="ECO:0000313" key="6">
    <source>
        <dbReference type="EMBL" id="MDT0555956.1"/>
    </source>
</evidence>
<dbReference type="InterPro" id="IPR029044">
    <property type="entry name" value="Nucleotide-diphossugar_trans"/>
</dbReference>
<dbReference type="EMBL" id="JAVRHZ010000004">
    <property type="protein sequence ID" value="MDT0555956.1"/>
    <property type="molecule type" value="Genomic_DNA"/>
</dbReference>
<feature type="domain" description="Glycosyltransferase 2-like" evidence="5">
    <location>
        <begin position="45"/>
        <end position="178"/>
    </location>
</feature>
<feature type="transmembrane region" description="Helical" evidence="4">
    <location>
        <begin position="304"/>
        <end position="325"/>
    </location>
</feature>
<dbReference type="Pfam" id="PF00535">
    <property type="entry name" value="Glycos_transf_2"/>
    <property type="match status" value="1"/>
</dbReference>
<evidence type="ECO:0000259" key="5">
    <source>
        <dbReference type="Pfam" id="PF00535"/>
    </source>
</evidence>
<keyword evidence="4" id="KW-0472">Membrane</keyword>
<evidence type="ECO:0000313" key="7">
    <source>
        <dbReference type="Proteomes" id="UP001254488"/>
    </source>
</evidence>
<proteinExistence type="inferred from homology"/>
<keyword evidence="4" id="KW-0812">Transmembrane</keyword>
<dbReference type="PANTHER" id="PTHR43630">
    <property type="entry name" value="POLY-BETA-1,6-N-ACETYL-D-GLUCOSAMINE SYNTHASE"/>
    <property type="match status" value="1"/>
</dbReference>
<name>A0ABU2YDK4_9FLAO</name>
<keyword evidence="4" id="KW-1133">Transmembrane helix</keyword>
<gene>
    <name evidence="6" type="ORF">RM538_08075</name>
</gene>
<protein>
    <submittedName>
        <fullName evidence="6">Glycosyltransferase</fullName>
        <ecNumber evidence="6">2.4.-.-</ecNumber>
    </submittedName>
</protein>
<dbReference type="GO" id="GO:0016757">
    <property type="term" value="F:glycosyltransferase activity"/>
    <property type="evidence" value="ECO:0007669"/>
    <property type="project" value="UniProtKB-KW"/>
</dbReference>
<feature type="transmembrane region" description="Helical" evidence="4">
    <location>
        <begin position="337"/>
        <end position="357"/>
    </location>
</feature>
<comment type="caution">
    <text evidence="6">The sequence shown here is derived from an EMBL/GenBank/DDBJ whole genome shotgun (WGS) entry which is preliminary data.</text>
</comment>
<evidence type="ECO:0000256" key="1">
    <source>
        <dbReference type="ARBA" id="ARBA00006739"/>
    </source>
</evidence>
<feature type="transmembrane region" description="Helical" evidence="4">
    <location>
        <begin position="282"/>
        <end position="298"/>
    </location>
</feature>